<dbReference type="RefSeq" id="WP_143149576.1">
    <property type="nucleotide sequence ID" value="NZ_FRAU01000003.1"/>
</dbReference>
<feature type="domain" description="DUF7282" evidence="2">
    <location>
        <begin position="147"/>
        <end position="234"/>
    </location>
</feature>
<dbReference type="PROSITE" id="PS51257">
    <property type="entry name" value="PROKAR_LIPOPROTEIN"/>
    <property type="match status" value="1"/>
</dbReference>
<accession>A0A1M6SXI3</accession>
<protein>
    <recommendedName>
        <fullName evidence="2">DUF7282 domain-containing protein</fullName>
    </recommendedName>
</protein>
<keyword evidence="1" id="KW-0732">Signal</keyword>
<evidence type="ECO:0000259" key="2">
    <source>
        <dbReference type="Pfam" id="PF23951"/>
    </source>
</evidence>
<organism evidence="3 4">
    <name type="scientific">Rhodothermus profundi</name>
    <dbReference type="NCBI Taxonomy" id="633813"/>
    <lineage>
        <taxon>Bacteria</taxon>
        <taxon>Pseudomonadati</taxon>
        <taxon>Rhodothermota</taxon>
        <taxon>Rhodothermia</taxon>
        <taxon>Rhodothermales</taxon>
        <taxon>Rhodothermaceae</taxon>
        <taxon>Rhodothermus</taxon>
    </lineage>
</organism>
<evidence type="ECO:0000256" key="1">
    <source>
        <dbReference type="SAM" id="SignalP"/>
    </source>
</evidence>
<dbReference type="STRING" id="633813.SAMN04488087_1269"/>
<feature type="chain" id="PRO_5012997406" description="DUF7282 domain-containing protein" evidence="1">
    <location>
        <begin position="26"/>
        <end position="249"/>
    </location>
</feature>
<keyword evidence="4" id="KW-1185">Reference proteome</keyword>
<reference evidence="4" key="1">
    <citation type="submission" date="2016-11" db="EMBL/GenBank/DDBJ databases">
        <authorList>
            <person name="Varghese N."/>
            <person name="Submissions S."/>
        </authorList>
    </citation>
    <scope>NUCLEOTIDE SEQUENCE [LARGE SCALE GENOMIC DNA]</scope>
    <source>
        <strain evidence="4">DSM 22212</strain>
    </source>
</reference>
<dbReference type="Pfam" id="PF23951">
    <property type="entry name" value="DUF7282"/>
    <property type="match status" value="2"/>
</dbReference>
<dbReference type="OrthoDB" id="1443059at2"/>
<evidence type="ECO:0000313" key="3">
    <source>
        <dbReference type="EMBL" id="SHK49435.1"/>
    </source>
</evidence>
<feature type="domain" description="DUF7282" evidence="2">
    <location>
        <begin position="35"/>
        <end position="131"/>
    </location>
</feature>
<proteinExistence type="predicted"/>
<dbReference type="Proteomes" id="UP000185812">
    <property type="component" value="Unassembled WGS sequence"/>
</dbReference>
<evidence type="ECO:0000313" key="4">
    <source>
        <dbReference type="Proteomes" id="UP000185812"/>
    </source>
</evidence>
<dbReference type="AlphaFoldDB" id="A0A1M6SXI3"/>
<dbReference type="EMBL" id="FRAU01000003">
    <property type="protein sequence ID" value="SHK49435.1"/>
    <property type="molecule type" value="Genomic_DNA"/>
</dbReference>
<sequence>MRGRNTLRCKWVGWLLVGVLTGCDAAQEPVLTPQIVAGNQMLVNQQVKIKKVVAPEHGWVVVRRIDQAPQLAGVAAVAEGIRLNLPVPYALTLGDYEVAWCSAMLYRDLGRIGQFEPEVDRPFMVDQQPVEARFFLFKGGEVTDGWIVVEDQEVVNRTVIIEEVGVGEPADLVIHRDAGNRPKVPGVIARKPLEPGIHRQVEVKLFPEETVSCGERLWPMLHVRSVSDEQPYDIDKPIITTSFVVLCVP</sequence>
<name>A0A1M6SXI3_9BACT</name>
<dbReference type="InterPro" id="IPR055706">
    <property type="entry name" value="Slg1/2_DUF7282"/>
</dbReference>
<gene>
    <name evidence="3" type="ORF">SAMN04488087_1269</name>
</gene>
<feature type="signal peptide" evidence="1">
    <location>
        <begin position="1"/>
        <end position="25"/>
    </location>
</feature>